<feature type="transmembrane region" description="Helical" evidence="1">
    <location>
        <begin position="12"/>
        <end position="34"/>
    </location>
</feature>
<organism evidence="2">
    <name type="scientific">Campylobacter upsaliensis</name>
    <dbReference type="NCBI Taxonomy" id="28080"/>
    <lineage>
        <taxon>Bacteria</taxon>
        <taxon>Pseudomonadati</taxon>
        <taxon>Campylobacterota</taxon>
        <taxon>Epsilonproteobacteria</taxon>
        <taxon>Campylobacterales</taxon>
        <taxon>Campylobacteraceae</taxon>
        <taxon>Campylobacter</taxon>
    </lineage>
</organism>
<dbReference type="EMBL" id="AACSBQ010000002">
    <property type="protein sequence ID" value="EAL8902848.1"/>
    <property type="molecule type" value="Genomic_DNA"/>
</dbReference>
<comment type="caution">
    <text evidence="2">The sequence shown here is derived from an EMBL/GenBank/DDBJ whole genome shotgun (WGS) entry which is preliminary data.</text>
</comment>
<name>A0A5L4DG61_CAMUP</name>
<evidence type="ECO:0008006" key="4">
    <source>
        <dbReference type="Google" id="ProtNLM"/>
    </source>
</evidence>
<protein>
    <recommendedName>
        <fullName evidence="4">Integral membrane protein</fullName>
    </recommendedName>
</protein>
<accession>A0A5L4DG61</accession>
<keyword evidence="1" id="KW-0812">Transmembrane</keyword>
<sequence>MSKKERIKSEIDICKALILAFLTAIFGTFGFTLINYEKINLWQGLGICAGLIFLFCVLFFLSKKMIKNLNKLEDLE</sequence>
<evidence type="ECO:0000256" key="1">
    <source>
        <dbReference type="SAM" id="Phobius"/>
    </source>
</evidence>
<evidence type="ECO:0000313" key="2">
    <source>
        <dbReference type="EMBL" id="EAJ7105328.1"/>
    </source>
</evidence>
<keyword evidence="1" id="KW-0472">Membrane</keyword>
<evidence type="ECO:0000313" key="3">
    <source>
        <dbReference type="EMBL" id="EAL8902848.1"/>
    </source>
</evidence>
<keyword evidence="1" id="KW-1133">Transmembrane helix</keyword>
<feature type="transmembrane region" description="Helical" evidence="1">
    <location>
        <begin position="40"/>
        <end position="61"/>
    </location>
</feature>
<dbReference type="AlphaFoldDB" id="A0A5L4DG61"/>
<dbReference type="EMBL" id="AACABH010000041">
    <property type="protein sequence ID" value="EAJ7105328.1"/>
    <property type="molecule type" value="Genomic_DNA"/>
</dbReference>
<proteinExistence type="predicted"/>
<gene>
    <name evidence="3" type="ORF">D0B03_00755</name>
    <name evidence="2" type="ORF">YZ54_07505</name>
</gene>
<reference evidence="2" key="1">
    <citation type="submission" date="2018-05" db="EMBL/GenBank/DDBJ databases">
        <authorList>
            <consortium name="PulseNet: The National Subtyping Network for Foodborne Disease Surveillance"/>
            <person name="Tarr C.L."/>
            <person name="Trees E."/>
            <person name="Katz L.S."/>
            <person name="Carleton-Romer H.A."/>
            <person name="Stroika S."/>
            <person name="Kucerova Z."/>
            <person name="Roache K.F."/>
            <person name="Sabol A.L."/>
            <person name="Besser J."/>
            <person name="Gerner-Smidt P."/>
        </authorList>
    </citation>
    <scope>NUCLEOTIDE SEQUENCE</scope>
    <source>
        <strain evidence="2">D2813</strain>
        <strain evidence="3">PNUSAC005770</strain>
    </source>
</reference>